<proteinExistence type="predicted"/>
<dbReference type="PANTHER" id="PTHR12526">
    <property type="entry name" value="GLYCOSYLTRANSFERASE"/>
    <property type="match status" value="1"/>
</dbReference>
<feature type="domain" description="Glycosyl transferase family 1" evidence="1">
    <location>
        <begin position="241"/>
        <end position="379"/>
    </location>
</feature>
<reference evidence="2 3" key="1">
    <citation type="submission" date="2019-06" db="EMBL/GenBank/DDBJ databases">
        <authorList>
            <person name="Li J."/>
        </authorList>
    </citation>
    <scope>NUCLEOTIDE SEQUENCE [LARGE SCALE GENOMIC DNA]</scope>
    <source>
        <strain evidence="2 3">CGMCC 1.8012</strain>
    </source>
</reference>
<dbReference type="CDD" id="cd03801">
    <property type="entry name" value="GT4_PimA-like"/>
    <property type="match status" value="1"/>
</dbReference>
<comment type="caution">
    <text evidence="2">The sequence shown here is derived from an EMBL/GenBank/DDBJ whole genome shotgun (WGS) entry which is preliminary data.</text>
</comment>
<dbReference type="Gene3D" id="3.40.50.2000">
    <property type="entry name" value="Glycogen Phosphorylase B"/>
    <property type="match status" value="2"/>
</dbReference>
<sequence length="420" mass="46106">MSRPRVLVIAEAANPEWVSVPLVGWSLAAALHRQTDVHIVTQIRNRDAFLRAGMVEGRDFTAIDSEAVAAPMYRAAEVLRMGKGRGWTTVTAIAALSYPYFERLVWKRFGDDIRAKRFDIVHRVTPLSPTTASTLAPKVAAAGVPFVLGPLNGGVPWPRGFDAERRREREWLSYVRGIYKLNPQLRRTHAAAALIIAGSRHTASEIPERFQDKVVWLPENAIDPTRFNLVAPQDTTLPLRACFVGRLVPYKGPHILLDAIAPFARSGQMVLDVIGEGPMLPELTAQADSLGIADTVTFHGHLPHQQVQQILATANLLTFPSIREFGGGVVLEAMALGVVPMVVDYAGPGELVTAETGFAIPLGTRQQIAARMEQALADVLRDPTRLTTMAAAARRMVQDHYTWDAKAAQIIAMYRDVLKP</sequence>
<keyword evidence="2" id="KW-0808">Transferase</keyword>
<gene>
    <name evidence="2" type="ORF">FHD67_05280</name>
</gene>
<dbReference type="PANTHER" id="PTHR12526:SF636">
    <property type="entry name" value="BLL3647 PROTEIN"/>
    <property type="match status" value="1"/>
</dbReference>
<organism evidence="2 3">
    <name type="scientific">Paracoccus haeundaensis</name>
    <dbReference type="NCBI Taxonomy" id="225362"/>
    <lineage>
        <taxon>Bacteria</taxon>
        <taxon>Pseudomonadati</taxon>
        <taxon>Pseudomonadota</taxon>
        <taxon>Alphaproteobacteria</taxon>
        <taxon>Rhodobacterales</taxon>
        <taxon>Paracoccaceae</taxon>
        <taxon>Paracoccus</taxon>
    </lineage>
</organism>
<dbReference type="SUPFAM" id="SSF53756">
    <property type="entry name" value="UDP-Glycosyltransferase/glycogen phosphorylase"/>
    <property type="match status" value="1"/>
</dbReference>
<protein>
    <submittedName>
        <fullName evidence="2">Glycosyltransferase family 4 protein</fullName>
    </submittedName>
</protein>
<evidence type="ECO:0000313" key="2">
    <source>
        <dbReference type="EMBL" id="TNH40381.1"/>
    </source>
</evidence>
<dbReference type="AlphaFoldDB" id="A0A5C4R9Q7"/>
<dbReference type="InterPro" id="IPR001296">
    <property type="entry name" value="Glyco_trans_1"/>
</dbReference>
<keyword evidence="3" id="KW-1185">Reference proteome</keyword>
<dbReference type="EMBL" id="VDDC01000009">
    <property type="protein sequence ID" value="TNH40381.1"/>
    <property type="molecule type" value="Genomic_DNA"/>
</dbReference>
<evidence type="ECO:0000259" key="1">
    <source>
        <dbReference type="Pfam" id="PF00534"/>
    </source>
</evidence>
<name>A0A5C4R9Q7_9RHOB</name>
<dbReference type="GO" id="GO:0016757">
    <property type="term" value="F:glycosyltransferase activity"/>
    <property type="evidence" value="ECO:0007669"/>
    <property type="project" value="InterPro"/>
</dbReference>
<dbReference type="Proteomes" id="UP000304880">
    <property type="component" value="Unassembled WGS sequence"/>
</dbReference>
<evidence type="ECO:0000313" key="3">
    <source>
        <dbReference type="Proteomes" id="UP000304880"/>
    </source>
</evidence>
<dbReference type="Pfam" id="PF00534">
    <property type="entry name" value="Glycos_transf_1"/>
    <property type="match status" value="1"/>
</dbReference>
<accession>A0A5C4R9Q7</accession>